<feature type="transmembrane region" description="Helical" evidence="7">
    <location>
        <begin position="444"/>
        <end position="465"/>
    </location>
</feature>
<feature type="transmembrane region" description="Helical" evidence="7">
    <location>
        <begin position="516"/>
        <end position="535"/>
    </location>
</feature>
<dbReference type="InterPro" id="IPR001828">
    <property type="entry name" value="ANF_lig-bd_rcpt"/>
</dbReference>
<keyword evidence="5" id="KW-0675">Receptor</keyword>
<comment type="subcellular location">
    <subcellularLocation>
        <location evidence="1">Membrane</location>
        <topology evidence="1">Multi-pass membrane protein</topology>
    </subcellularLocation>
</comment>
<dbReference type="PANTHER" id="PTHR24060">
    <property type="entry name" value="METABOTROPIC GLUTAMATE RECEPTOR"/>
    <property type="match status" value="1"/>
</dbReference>
<evidence type="ECO:0000256" key="2">
    <source>
        <dbReference type="ARBA" id="ARBA00022692"/>
    </source>
</evidence>
<gene>
    <name evidence="9" type="ORF">HK103_002213</name>
</gene>
<accession>A0AAD5U9L2</accession>
<evidence type="ECO:0000256" key="5">
    <source>
        <dbReference type="ARBA" id="ARBA00023170"/>
    </source>
</evidence>
<keyword evidence="6" id="KW-0325">Glycoprotein</keyword>
<evidence type="ECO:0000256" key="6">
    <source>
        <dbReference type="ARBA" id="ARBA00023180"/>
    </source>
</evidence>
<comment type="caution">
    <text evidence="9">The sequence shown here is derived from an EMBL/GenBank/DDBJ whole genome shotgun (WGS) entry which is preliminary data.</text>
</comment>
<dbReference type="PRINTS" id="PR00248">
    <property type="entry name" value="GPCRMGR"/>
</dbReference>
<evidence type="ECO:0000256" key="4">
    <source>
        <dbReference type="ARBA" id="ARBA00023136"/>
    </source>
</evidence>
<keyword evidence="10" id="KW-1185">Reference proteome</keyword>
<feature type="transmembrane region" description="Helical" evidence="7">
    <location>
        <begin position="626"/>
        <end position="646"/>
    </location>
</feature>
<dbReference type="SUPFAM" id="SSF53822">
    <property type="entry name" value="Periplasmic binding protein-like I"/>
    <property type="match status" value="1"/>
</dbReference>
<dbReference type="InterPro" id="IPR000337">
    <property type="entry name" value="GPCR_3"/>
</dbReference>
<keyword evidence="4 7" id="KW-0472">Membrane</keyword>
<feature type="transmembrane region" description="Helical" evidence="7">
    <location>
        <begin position="598"/>
        <end position="620"/>
    </location>
</feature>
<dbReference type="InterPro" id="IPR028082">
    <property type="entry name" value="Peripla_BP_I"/>
</dbReference>
<feature type="domain" description="G-protein coupled receptors family 3 profile" evidence="8">
    <location>
        <begin position="408"/>
        <end position="621"/>
    </location>
</feature>
<dbReference type="AlphaFoldDB" id="A0AAD5U9L2"/>
<dbReference type="InterPro" id="IPR017978">
    <property type="entry name" value="GPCR_3_C"/>
</dbReference>
<dbReference type="PROSITE" id="PS50259">
    <property type="entry name" value="G_PROTEIN_RECEP_F3_4"/>
    <property type="match status" value="1"/>
</dbReference>
<name>A0AAD5U9L2_9FUNG</name>
<protein>
    <recommendedName>
        <fullName evidence="8">G-protein coupled receptors family 3 profile domain-containing protein</fullName>
    </recommendedName>
</protein>
<dbReference type="Pfam" id="PF00003">
    <property type="entry name" value="7tm_3"/>
    <property type="match status" value="1"/>
</dbReference>
<dbReference type="PRINTS" id="PR01176">
    <property type="entry name" value="GABABRECEPTR"/>
</dbReference>
<dbReference type="Pfam" id="PF01094">
    <property type="entry name" value="ANF_receptor"/>
    <property type="match status" value="1"/>
</dbReference>
<feature type="transmembrane region" description="Helical" evidence="7">
    <location>
        <begin position="477"/>
        <end position="496"/>
    </location>
</feature>
<reference evidence="9" key="1">
    <citation type="submission" date="2020-05" db="EMBL/GenBank/DDBJ databases">
        <title>Phylogenomic resolution of chytrid fungi.</title>
        <authorList>
            <person name="Stajich J.E."/>
            <person name="Amses K."/>
            <person name="Simmons R."/>
            <person name="Seto K."/>
            <person name="Myers J."/>
            <person name="Bonds A."/>
            <person name="Quandt C.A."/>
            <person name="Barry K."/>
            <person name="Liu P."/>
            <person name="Grigoriev I."/>
            <person name="Longcore J.E."/>
            <person name="James T.Y."/>
        </authorList>
    </citation>
    <scope>NUCLEOTIDE SEQUENCE</scope>
    <source>
        <strain evidence="9">PLAUS21</strain>
    </source>
</reference>
<evidence type="ECO:0000256" key="7">
    <source>
        <dbReference type="SAM" id="Phobius"/>
    </source>
</evidence>
<keyword evidence="2 7" id="KW-0812">Transmembrane</keyword>
<dbReference type="Gene3D" id="3.40.50.2300">
    <property type="match status" value="2"/>
</dbReference>
<feature type="transmembrane region" description="Helical" evidence="7">
    <location>
        <begin position="566"/>
        <end position="586"/>
    </location>
</feature>
<evidence type="ECO:0000259" key="8">
    <source>
        <dbReference type="PROSITE" id="PS50259"/>
    </source>
</evidence>
<dbReference type="EMBL" id="JADGKB010000173">
    <property type="protein sequence ID" value="KAJ3251659.1"/>
    <property type="molecule type" value="Genomic_DNA"/>
</dbReference>
<proteinExistence type="predicted"/>
<dbReference type="GO" id="GO:0016020">
    <property type="term" value="C:membrane"/>
    <property type="evidence" value="ECO:0007669"/>
    <property type="project" value="UniProtKB-SubCell"/>
</dbReference>
<sequence>MFYLDGTNDLADEIEGVFVRISQLNQNTSLIHPNATIVPTLLNNHGSKAQLIPQALDMALDGEIFIFGSGYSSMSIISSLILQNYQIPMCCGSSTNPTLGQKALYPNFFRTIPNDNAATLTMAQYLAFNGWHKIATINTDEDYGNGAISSFLNYASQYNITVLSRQLVETNVDANAANQIAQQIISAEARIIVYFGFAAEYEVIVQQATLAGCYGAGYFWIGTDGLQQMVPTTAYAGTSYLFPLERADGPVSDAFDAYWKANRLGVGNPGANVSSINSSGPFGYFHSSCVDLALLGFDALVKANGNNVTKLANGELNSQMQVPQSFNFPNHDTTTGRISLDQNGDRSGDYAIMNVQADASLVQVSKWSNGAEYQIQPYYYPGGASYKPADAIDPTTVADYLQTSGDGLGILAIILFFVGAVTSIASLVGIVLYRNRPMIRASDVFVGFAMQFCIFVTWFDLLTMLNKPTNTTCTVDSIIIPITFSVYYGLMFIKNYRIYTIFTRPRSRILKTHETIIGGIIFGIPPAIIIAIWNAKDAPKPAAITVMKGVYAWTCSSTSTSLQSVMVTLLSVYCAIILAMNLYIAFQTRNIPSKYSETRVITLAIYNTTIITLFAISILLSEGLGFRLKAAIKMIAVFYLLFFNLVSSFSLKVVHCVQDNVLSTKSGSKSTHSITNPSMEAISVKEKDAKKGKAGTPVILRKPGLFSESKPRMMHSETPEFVSFCRFTKLTLEDEAASKRGDGECWKLPNLKEFKVEKVSDLTRRYYLDKDQFEVTYENEDDAKSWDNYFHPWTNAHIAKTMLGEGK</sequence>
<evidence type="ECO:0000256" key="3">
    <source>
        <dbReference type="ARBA" id="ARBA00022989"/>
    </source>
</evidence>
<dbReference type="GO" id="GO:0004930">
    <property type="term" value="F:G protein-coupled receptor activity"/>
    <property type="evidence" value="ECO:0007669"/>
    <property type="project" value="InterPro"/>
</dbReference>
<dbReference type="Proteomes" id="UP001210925">
    <property type="component" value="Unassembled WGS sequence"/>
</dbReference>
<feature type="transmembrane region" description="Helical" evidence="7">
    <location>
        <begin position="408"/>
        <end position="432"/>
    </location>
</feature>
<keyword evidence="3 7" id="KW-1133">Transmembrane helix</keyword>
<organism evidence="9 10">
    <name type="scientific">Boothiomyces macroporosus</name>
    <dbReference type="NCBI Taxonomy" id="261099"/>
    <lineage>
        <taxon>Eukaryota</taxon>
        <taxon>Fungi</taxon>
        <taxon>Fungi incertae sedis</taxon>
        <taxon>Chytridiomycota</taxon>
        <taxon>Chytridiomycota incertae sedis</taxon>
        <taxon>Chytridiomycetes</taxon>
        <taxon>Rhizophydiales</taxon>
        <taxon>Terramycetaceae</taxon>
        <taxon>Boothiomyces</taxon>
    </lineage>
</organism>
<dbReference type="InterPro" id="IPR050726">
    <property type="entry name" value="mGluR"/>
</dbReference>
<evidence type="ECO:0000313" key="10">
    <source>
        <dbReference type="Proteomes" id="UP001210925"/>
    </source>
</evidence>
<evidence type="ECO:0000313" key="9">
    <source>
        <dbReference type="EMBL" id="KAJ3251659.1"/>
    </source>
</evidence>
<evidence type="ECO:0000256" key="1">
    <source>
        <dbReference type="ARBA" id="ARBA00004141"/>
    </source>
</evidence>